<proteinExistence type="predicted"/>
<evidence type="ECO:0000313" key="3">
    <source>
        <dbReference type="Proteomes" id="UP001589628"/>
    </source>
</evidence>
<dbReference type="EMBL" id="JBHLZN010000005">
    <property type="protein sequence ID" value="MFB9887627.1"/>
    <property type="molecule type" value="Genomic_DNA"/>
</dbReference>
<sequence length="376" mass="42236">MSRERPTFDEAFWQQPVYGFDQTSKAAWLLPRLYQLHSWHLQQCPAYQQLQRRFVAEQPGKPVPWQAWHDCIPLHVRLFKEYELRSVPAEQVIKVLTSSGTSSAKVSRILLDSETASAQAKALVRIMQHWLGKERLPMLIIDHPNVIRDRASFSARGAGIQGMQIFGRQLCYALNDDLSPNWPALDDWLARHQGGPILVFGFTFMVWQWLQALAQQGRQLDLSQGVLVHGGGWKKLQQLAVNNQQFKQQVRQLTGMARVHNFYGMVEQVGSVFVECEHGHLHSPAFAEVVIRRAGDLAPLPVGEEGVIQVLSALPLSYPGHSILTEDRGRILGQDDCPCGRPGRYFSVLGRVARAEQRGCSDTVAVTAGEQHAVAL</sequence>
<organism evidence="2 3">
    <name type="scientific">Balneatrix alpica</name>
    <dbReference type="NCBI Taxonomy" id="75684"/>
    <lineage>
        <taxon>Bacteria</taxon>
        <taxon>Pseudomonadati</taxon>
        <taxon>Pseudomonadota</taxon>
        <taxon>Gammaproteobacteria</taxon>
        <taxon>Oceanospirillales</taxon>
        <taxon>Balneatrichaceae</taxon>
        <taxon>Balneatrix</taxon>
    </lineage>
</organism>
<dbReference type="Gene3D" id="3.40.50.12780">
    <property type="entry name" value="N-terminal domain of ligase-like"/>
    <property type="match status" value="1"/>
</dbReference>
<dbReference type="RefSeq" id="WP_051527633.1">
    <property type="nucleotide sequence ID" value="NZ_JBHLZN010000005.1"/>
</dbReference>
<dbReference type="SUPFAM" id="SSF56801">
    <property type="entry name" value="Acetyl-CoA synthetase-like"/>
    <property type="match status" value="1"/>
</dbReference>
<reference evidence="2 3" key="1">
    <citation type="submission" date="2024-09" db="EMBL/GenBank/DDBJ databases">
        <authorList>
            <person name="Sun Q."/>
            <person name="Mori K."/>
        </authorList>
    </citation>
    <scope>NUCLEOTIDE SEQUENCE [LARGE SCALE GENOMIC DNA]</scope>
    <source>
        <strain evidence="2 3">ATCC 51285</strain>
    </source>
</reference>
<protein>
    <submittedName>
        <fullName evidence="2">Acyl-protein synthetase</fullName>
    </submittedName>
</protein>
<keyword evidence="3" id="KW-1185">Reference proteome</keyword>
<feature type="domain" description="Acyl-protein synthetase LuxE" evidence="1">
    <location>
        <begin position="71"/>
        <end position="364"/>
    </location>
</feature>
<dbReference type="InterPro" id="IPR007534">
    <property type="entry name" value="LuxE"/>
</dbReference>
<evidence type="ECO:0000313" key="2">
    <source>
        <dbReference type="EMBL" id="MFB9887627.1"/>
    </source>
</evidence>
<evidence type="ECO:0000259" key="1">
    <source>
        <dbReference type="Pfam" id="PF04443"/>
    </source>
</evidence>
<dbReference type="InterPro" id="IPR042099">
    <property type="entry name" value="ANL_N_sf"/>
</dbReference>
<dbReference type="Pfam" id="PF04443">
    <property type="entry name" value="LuxE"/>
    <property type="match status" value="1"/>
</dbReference>
<name>A0ABV5ZEC8_9GAMM</name>
<accession>A0ABV5ZEC8</accession>
<comment type="caution">
    <text evidence="2">The sequence shown here is derived from an EMBL/GenBank/DDBJ whole genome shotgun (WGS) entry which is preliminary data.</text>
</comment>
<gene>
    <name evidence="2" type="ORF">ACFFLH_14490</name>
</gene>
<dbReference type="Proteomes" id="UP001589628">
    <property type="component" value="Unassembled WGS sequence"/>
</dbReference>